<organism evidence="5 6">
    <name type="scientific">Kolteria novifilia</name>
    <dbReference type="NCBI Taxonomy" id="2527975"/>
    <lineage>
        <taxon>Bacteria</taxon>
        <taxon>Pseudomonadati</taxon>
        <taxon>Planctomycetota</taxon>
        <taxon>Planctomycetia</taxon>
        <taxon>Kolteriales</taxon>
        <taxon>Kolteriaceae</taxon>
        <taxon>Kolteria</taxon>
    </lineage>
</organism>
<comment type="function">
    <text evidence="4">Catalyzes the dehydration of chorismate into 3-[(1-carboxyvinyl)oxy]benzoate, a step in the biosynthesis of menaquinone (MK, vitamin K2).</text>
</comment>
<comment type="similarity">
    <text evidence="4">Belongs to the MqnA/MqnD family. MqnA subfamily.</text>
</comment>
<dbReference type="CDD" id="cd13634">
    <property type="entry name" value="PBP2_Sco4506"/>
    <property type="match status" value="1"/>
</dbReference>
<evidence type="ECO:0000313" key="6">
    <source>
        <dbReference type="Proteomes" id="UP000317093"/>
    </source>
</evidence>
<keyword evidence="6" id="KW-1185">Reference proteome</keyword>
<evidence type="ECO:0000256" key="3">
    <source>
        <dbReference type="ARBA" id="ARBA00023239"/>
    </source>
</evidence>
<dbReference type="GO" id="GO:0016836">
    <property type="term" value="F:hydro-lyase activity"/>
    <property type="evidence" value="ECO:0007669"/>
    <property type="project" value="UniProtKB-UniRule"/>
</dbReference>
<evidence type="ECO:0000256" key="4">
    <source>
        <dbReference type="HAMAP-Rule" id="MF_00995"/>
    </source>
</evidence>
<comment type="catalytic activity">
    <reaction evidence="4">
        <text>chorismate = 3-[(1-carboxyvinyl)-oxy]benzoate + H2O</text>
        <dbReference type="Rhea" id="RHEA:40051"/>
        <dbReference type="ChEBI" id="CHEBI:15377"/>
        <dbReference type="ChEBI" id="CHEBI:29748"/>
        <dbReference type="ChEBI" id="CHEBI:76981"/>
        <dbReference type="EC" id="4.2.1.151"/>
    </reaction>
</comment>
<dbReference type="InterPro" id="IPR030868">
    <property type="entry name" value="MqnA"/>
</dbReference>
<protein>
    <recommendedName>
        <fullName evidence="4">Chorismate dehydratase</fullName>
        <ecNumber evidence="4">4.2.1.151</ecNumber>
    </recommendedName>
    <alternativeName>
        <fullName evidence="4">Menaquinone biosynthetic enzyme MqnA</fullName>
    </alternativeName>
</protein>
<keyword evidence="2 4" id="KW-0474">Menaquinone biosynthesis</keyword>
<dbReference type="Gene3D" id="3.40.190.10">
    <property type="entry name" value="Periplasmic binding protein-like II"/>
    <property type="match status" value="2"/>
</dbReference>
<keyword evidence="3 4" id="KW-0456">Lyase</keyword>
<evidence type="ECO:0000256" key="1">
    <source>
        <dbReference type="ARBA" id="ARBA00004863"/>
    </source>
</evidence>
<name>A0A518AY30_9BACT</name>
<dbReference type="PANTHER" id="PTHR37690:SF1">
    <property type="entry name" value="CHORISMATE DEHYDRATASE"/>
    <property type="match status" value="1"/>
</dbReference>
<dbReference type="RefSeq" id="WP_145254218.1">
    <property type="nucleotide sequence ID" value="NZ_CP036279.1"/>
</dbReference>
<dbReference type="UniPathway" id="UPA00079"/>
<gene>
    <name evidence="4 5" type="primary">mqnA</name>
    <name evidence="5" type="ORF">Pan216_04670</name>
</gene>
<dbReference type="InterPro" id="IPR003773">
    <property type="entry name" value="Menaquinone_biosynth"/>
</dbReference>
<dbReference type="Pfam" id="PF02621">
    <property type="entry name" value="VitK2_biosynth"/>
    <property type="match status" value="1"/>
</dbReference>
<dbReference type="GO" id="GO:0009234">
    <property type="term" value="P:menaquinone biosynthetic process"/>
    <property type="evidence" value="ECO:0007669"/>
    <property type="project" value="UniProtKB-UniRule"/>
</dbReference>
<dbReference type="AlphaFoldDB" id="A0A518AY30"/>
<reference evidence="5 6" key="1">
    <citation type="submission" date="2019-02" db="EMBL/GenBank/DDBJ databases">
        <title>Deep-cultivation of Planctomycetes and their phenomic and genomic characterization uncovers novel biology.</title>
        <authorList>
            <person name="Wiegand S."/>
            <person name="Jogler M."/>
            <person name="Boedeker C."/>
            <person name="Pinto D."/>
            <person name="Vollmers J."/>
            <person name="Rivas-Marin E."/>
            <person name="Kohn T."/>
            <person name="Peeters S.H."/>
            <person name="Heuer A."/>
            <person name="Rast P."/>
            <person name="Oberbeckmann S."/>
            <person name="Bunk B."/>
            <person name="Jeske O."/>
            <person name="Meyerdierks A."/>
            <person name="Storesund J.E."/>
            <person name="Kallscheuer N."/>
            <person name="Luecker S."/>
            <person name="Lage O.M."/>
            <person name="Pohl T."/>
            <person name="Merkel B.J."/>
            <person name="Hornburger P."/>
            <person name="Mueller R.-W."/>
            <person name="Bruemmer F."/>
            <person name="Labrenz M."/>
            <person name="Spormann A.M."/>
            <person name="Op den Camp H."/>
            <person name="Overmann J."/>
            <person name="Amann R."/>
            <person name="Jetten M.S.M."/>
            <person name="Mascher T."/>
            <person name="Medema M.H."/>
            <person name="Devos D.P."/>
            <person name="Kaster A.-K."/>
            <person name="Ovreas L."/>
            <person name="Rohde M."/>
            <person name="Galperin M.Y."/>
            <person name="Jogler C."/>
        </authorList>
    </citation>
    <scope>NUCLEOTIDE SEQUENCE [LARGE SCALE GENOMIC DNA]</scope>
    <source>
        <strain evidence="5 6">Pan216</strain>
    </source>
</reference>
<dbReference type="PANTHER" id="PTHR37690">
    <property type="entry name" value="CHORISMATE DEHYDRATASE"/>
    <property type="match status" value="1"/>
</dbReference>
<evidence type="ECO:0000256" key="2">
    <source>
        <dbReference type="ARBA" id="ARBA00022428"/>
    </source>
</evidence>
<sequence length="270" mass="29771">MLRAGAVSYLNTKPLVCQFDRIAPDVELSLEVPSRLATELAEGRLDVALIPSIEFFRAGNYTILPDVSIASYGPVMSVKLCSRVPFEEIETVALDEGSRTSIALMTILLDELFDVVPLTSPLPLDATLGESGTDAVLVIGDRAMNVLNDQYPYILDLGYEWSRWTGLPFVFAFWAVAPGVEVTPSQRQAFIEAKEFGRTQVPAIASEEAKRLGIDEIQCLYYLQHVIRHDFGPEEQQGLTRFYELACQHGLAPKGVPFVFQGQPTVAQGC</sequence>
<dbReference type="Proteomes" id="UP000317093">
    <property type="component" value="Chromosome"/>
</dbReference>
<proteinExistence type="inferred from homology"/>
<accession>A0A518AY30</accession>
<dbReference type="OrthoDB" id="9810112at2"/>
<evidence type="ECO:0000313" key="5">
    <source>
        <dbReference type="EMBL" id="QDU59636.1"/>
    </source>
</evidence>
<dbReference type="SUPFAM" id="SSF53850">
    <property type="entry name" value="Periplasmic binding protein-like II"/>
    <property type="match status" value="1"/>
</dbReference>
<dbReference type="HAMAP" id="MF_00995">
    <property type="entry name" value="MqnA"/>
    <property type="match status" value="1"/>
</dbReference>
<comment type="pathway">
    <text evidence="1 4">Quinol/quinone metabolism; menaquinone biosynthesis.</text>
</comment>
<dbReference type="EC" id="4.2.1.151" evidence="4"/>
<dbReference type="EMBL" id="CP036279">
    <property type="protein sequence ID" value="QDU59636.1"/>
    <property type="molecule type" value="Genomic_DNA"/>
</dbReference>
<dbReference type="KEGG" id="knv:Pan216_04670"/>